<dbReference type="EC" id="7.1.1.9" evidence="15"/>
<feature type="domain" description="Cytochrome oxidase subunit II transmembrane region profile" evidence="18">
    <location>
        <begin position="4"/>
        <end position="101"/>
    </location>
</feature>
<evidence type="ECO:0000256" key="7">
    <source>
        <dbReference type="ARBA" id="ARBA00022723"/>
    </source>
</evidence>
<keyword evidence="3 14" id="KW-0813">Transport</keyword>
<dbReference type="GO" id="GO:0005886">
    <property type="term" value="C:plasma membrane"/>
    <property type="evidence" value="ECO:0007669"/>
    <property type="project" value="UniProtKB-SubCell"/>
</dbReference>
<dbReference type="PROSITE" id="PS51007">
    <property type="entry name" value="CYTC"/>
    <property type="match status" value="1"/>
</dbReference>
<evidence type="ECO:0000256" key="4">
    <source>
        <dbReference type="ARBA" id="ARBA00022617"/>
    </source>
</evidence>
<dbReference type="InterPro" id="IPR002429">
    <property type="entry name" value="CcO_II-like_C"/>
</dbReference>
<keyword evidence="5 14" id="KW-0679">Respiratory chain</keyword>
<keyword evidence="7 13" id="KW-0479">Metal-binding</keyword>
<feature type="transmembrane region" description="Helical" evidence="16">
    <location>
        <begin position="73"/>
        <end position="91"/>
    </location>
</feature>
<evidence type="ECO:0000256" key="13">
    <source>
        <dbReference type="PROSITE-ProRule" id="PRU00433"/>
    </source>
</evidence>
<reference evidence="20 21" key="1">
    <citation type="submission" date="2015-03" db="EMBL/GenBank/DDBJ databases">
        <title>Genome assembly of Sandaracinus amylolyticus DSM 53668.</title>
        <authorList>
            <person name="Sharma G."/>
            <person name="Subramanian S."/>
        </authorList>
    </citation>
    <scope>NUCLEOTIDE SEQUENCE [LARGE SCALE GENOMIC DNA]</scope>
    <source>
        <strain evidence="20 21">DSM 53668</strain>
    </source>
</reference>
<dbReference type="Pfam" id="PF00116">
    <property type="entry name" value="COX2"/>
    <property type="match status" value="1"/>
</dbReference>
<dbReference type="InterPro" id="IPR045187">
    <property type="entry name" value="CcO_II"/>
</dbReference>
<dbReference type="AlphaFoldDB" id="A0A0F6W3M4"/>
<gene>
    <name evidence="20" type="ORF">DB32_003607</name>
</gene>
<proteinExistence type="inferred from homology"/>
<comment type="cofactor">
    <cofactor evidence="15">
        <name>Cu cation</name>
        <dbReference type="ChEBI" id="CHEBI:23378"/>
    </cofactor>
    <text evidence="15">Binds a copper A center.</text>
</comment>
<feature type="domain" description="Cytochrome oxidase subunit II copper A binding" evidence="17">
    <location>
        <begin position="102"/>
        <end position="239"/>
    </location>
</feature>
<name>A0A0F6W3M4_9BACT</name>
<evidence type="ECO:0000259" key="18">
    <source>
        <dbReference type="PROSITE" id="PS50999"/>
    </source>
</evidence>
<evidence type="ECO:0000256" key="8">
    <source>
        <dbReference type="ARBA" id="ARBA00022967"/>
    </source>
</evidence>
<evidence type="ECO:0000256" key="14">
    <source>
        <dbReference type="RuleBase" id="RU000456"/>
    </source>
</evidence>
<dbReference type="Pfam" id="PF00034">
    <property type="entry name" value="Cytochrom_C"/>
    <property type="match status" value="1"/>
</dbReference>
<evidence type="ECO:0000259" key="17">
    <source>
        <dbReference type="PROSITE" id="PS50857"/>
    </source>
</evidence>
<comment type="function">
    <text evidence="15">Subunits I and II form the functional core of the enzyme complex. Electrons originating in cytochrome c are transferred via heme a and Cu(A) to the binuclear center formed by heme a3 and Cu(B).</text>
</comment>
<keyword evidence="4 13" id="KW-0349">Heme</keyword>
<dbReference type="SUPFAM" id="SSF81464">
    <property type="entry name" value="Cytochrome c oxidase subunit II-like, transmembrane region"/>
    <property type="match status" value="1"/>
</dbReference>
<comment type="similarity">
    <text evidence="2 14">Belongs to the cytochrome c oxidase subunit 2 family.</text>
</comment>
<sequence>MDEQEYITHPTTQLPPQLSTFAPEVDWVYDFIFWISVVFFVGIIAATLYFMWAYRRRPGVKSEPTGHHNALELFWTFAPLILLVLMFHWGFQAYMVQANAPDDAYNVRVRARQWAWEFEHPNGITEDNELHVPAGQPVRLIMSSSDVLHSFYVPDYRIKRDAVPGMFTSLWFEAIERTDVTPEGDLSRPDARRVWYRNQVFCTEYCGAGGSWGDNAGHATMYAQILVQRPEDFQEFITNPPPPMCGDHPCTPPEWGEQLFSQKGCTACHAREEGAPQLAGPNLHGLFGRQERLQDGSTVSVDEAYVRHSILEPRAQVVEGFNPVMPNIRFSEQQLDALVTYLQTL</sequence>
<keyword evidence="10 16" id="KW-1133">Transmembrane helix</keyword>
<keyword evidence="8" id="KW-1278">Translocase</keyword>
<evidence type="ECO:0000256" key="12">
    <source>
        <dbReference type="ARBA" id="ARBA00023136"/>
    </source>
</evidence>
<evidence type="ECO:0000313" key="20">
    <source>
        <dbReference type="EMBL" id="AKF06458.1"/>
    </source>
</evidence>
<dbReference type="InterPro" id="IPR036909">
    <property type="entry name" value="Cyt_c-like_dom_sf"/>
</dbReference>
<accession>A0A0F6W3M4</accession>
<dbReference type="GO" id="GO:0005507">
    <property type="term" value="F:copper ion binding"/>
    <property type="evidence" value="ECO:0007669"/>
    <property type="project" value="InterPro"/>
</dbReference>
<keyword evidence="21" id="KW-1185">Reference proteome</keyword>
<dbReference type="PANTHER" id="PTHR22888:SF9">
    <property type="entry name" value="CYTOCHROME C OXIDASE SUBUNIT 2"/>
    <property type="match status" value="1"/>
</dbReference>
<dbReference type="PANTHER" id="PTHR22888">
    <property type="entry name" value="CYTOCHROME C OXIDASE, SUBUNIT II"/>
    <property type="match status" value="1"/>
</dbReference>
<dbReference type="InterPro" id="IPR009056">
    <property type="entry name" value="Cyt_c-like_dom"/>
</dbReference>
<dbReference type="SUPFAM" id="SSF49503">
    <property type="entry name" value="Cupredoxins"/>
    <property type="match status" value="1"/>
</dbReference>
<dbReference type="OrthoDB" id="9781261at2"/>
<keyword evidence="9 14" id="KW-0249">Electron transport</keyword>
<evidence type="ECO:0000256" key="15">
    <source>
        <dbReference type="RuleBase" id="RU004024"/>
    </source>
</evidence>
<evidence type="ECO:0000256" key="9">
    <source>
        <dbReference type="ARBA" id="ARBA00022982"/>
    </source>
</evidence>
<keyword evidence="12 16" id="KW-0472">Membrane</keyword>
<dbReference type="STRING" id="927083.DB32_003607"/>
<dbReference type="RefSeq" id="WP_053233629.1">
    <property type="nucleotide sequence ID" value="NZ_CP011125.1"/>
</dbReference>
<dbReference type="KEGG" id="samy:DB32_003607"/>
<dbReference type="PROSITE" id="PS50857">
    <property type="entry name" value="COX2_CUA"/>
    <property type="match status" value="1"/>
</dbReference>
<dbReference type="PROSITE" id="PS50999">
    <property type="entry name" value="COX2_TM"/>
    <property type="match status" value="1"/>
</dbReference>
<protein>
    <recommendedName>
        <fullName evidence="15">Cytochrome c oxidase subunit 2</fullName>
        <ecNumber evidence="15">7.1.1.9</ecNumber>
    </recommendedName>
</protein>
<evidence type="ECO:0000256" key="10">
    <source>
        <dbReference type="ARBA" id="ARBA00022989"/>
    </source>
</evidence>
<evidence type="ECO:0000313" key="21">
    <source>
        <dbReference type="Proteomes" id="UP000034883"/>
    </source>
</evidence>
<feature type="domain" description="Cytochrome c" evidence="19">
    <location>
        <begin position="251"/>
        <end position="345"/>
    </location>
</feature>
<dbReference type="Gene3D" id="2.60.40.420">
    <property type="entry name" value="Cupredoxins - blue copper proteins"/>
    <property type="match status" value="1"/>
</dbReference>
<comment type="catalytic activity">
    <reaction evidence="15">
        <text>4 Fe(II)-[cytochrome c] + O2 + 8 H(+)(in) = 4 Fe(III)-[cytochrome c] + 2 H2O + 4 H(+)(out)</text>
        <dbReference type="Rhea" id="RHEA:11436"/>
        <dbReference type="Rhea" id="RHEA-COMP:10350"/>
        <dbReference type="Rhea" id="RHEA-COMP:14399"/>
        <dbReference type="ChEBI" id="CHEBI:15377"/>
        <dbReference type="ChEBI" id="CHEBI:15378"/>
        <dbReference type="ChEBI" id="CHEBI:15379"/>
        <dbReference type="ChEBI" id="CHEBI:29033"/>
        <dbReference type="ChEBI" id="CHEBI:29034"/>
        <dbReference type="EC" id="7.1.1.9"/>
    </reaction>
</comment>
<evidence type="ECO:0000256" key="1">
    <source>
        <dbReference type="ARBA" id="ARBA00004141"/>
    </source>
</evidence>
<feature type="transmembrane region" description="Helical" evidence="16">
    <location>
        <begin position="31"/>
        <end position="52"/>
    </location>
</feature>
<dbReference type="InterPro" id="IPR036257">
    <property type="entry name" value="Cyt_c_oxidase_su2_TM_sf"/>
</dbReference>
<evidence type="ECO:0000256" key="16">
    <source>
        <dbReference type="SAM" id="Phobius"/>
    </source>
</evidence>
<dbReference type="SUPFAM" id="SSF46626">
    <property type="entry name" value="Cytochrome c"/>
    <property type="match status" value="1"/>
</dbReference>
<dbReference type="Gene3D" id="1.10.287.90">
    <property type="match status" value="1"/>
</dbReference>
<evidence type="ECO:0000256" key="2">
    <source>
        <dbReference type="ARBA" id="ARBA00007866"/>
    </source>
</evidence>
<keyword evidence="11 13" id="KW-0408">Iron</keyword>
<dbReference type="GO" id="GO:0020037">
    <property type="term" value="F:heme binding"/>
    <property type="evidence" value="ECO:0007669"/>
    <property type="project" value="InterPro"/>
</dbReference>
<evidence type="ECO:0000256" key="6">
    <source>
        <dbReference type="ARBA" id="ARBA00022692"/>
    </source>
</evidence>
<evidence type="ECO:0000256" key="11">
    <source>
        <dbReference type="ARBA" id="ARBA00023004"/>
    </source>
</evidence>
<comment type="subcellular location">
    <subcellularLocation>
        <location evidence="14">Cell membrane</location>
        <topology evidence="14">Multi-pass membrane protein</topology>
    </subcellularLocation>
    <subcellularLocation>
        <location evidence="1">Membrane</location>
        <topology evidence="1">Multi-pass membrane protein</topology>
    </subcellularLocation>
</comment>
<dbReference type="InterPro" id="IPR011759">
    <property type="entry name" value="Cyt_c_oxidase_su2_TM_dom"/>
</dbReference>
<keyword evidence="15" id="KW-0186">Copper</keyword>
<organism evidence="20 21">
    <name type="scientific">Sandaracinus amylolyticus</name>
    <dbReference type="NCBI Taxonomy" id="927083"/>
    <lineage>
        <taxon>Bacteria</taxon>
        <taxon>Pseudomonadati</taxon>
        <taxon>Myxococcota</taxon>
        <taxon>Polyangia</taxon>
        <taxon>Polyangiales</taxon>
        <taxon>Sandaracinaceae</taxon>
        <taxon>Sandaracinus</taxon>
    </lineage>
</organism>
<dbReference type="Proteomes" id="UP000034883">
    <property type="component" value="Chromosome"/>
</dbReference>
<dbReference type="GO" id="GO:0004129">
    <property type="term" value="F:cytochrome-c oxidase activity"/>
    <property type="evidence" value="ECO:0007669"/>
    <property type="project" value="UniProtKB-EC"/>
</dbReference>
<evidence type="ECO:0000259" key="19">
    <source>
        <dbReference type="PROSITE" id="PS51007"/>
    </source>
</evidence>
<dbReference type="Gene3D" id="1.10.760.10">
    <property type="entry name" value="Cytochrome c-like domain"/>
    <property type="match status" value="1"/>
</dbReference>
<dbReference type="Pfam" id="PF02790">
    <property type="entry name" value="COX2_TM"/>
    <property type="match status" value="1"/>
</dbReference>
<keyword evidence="6 14" id="KW-0812">Transmembrane</keyword>
<dbReference type="GO" id="GO:0042773">
    <property type="term" value="P:ATP synthesis coupled electron transport"/>
    <property type="evidence" value="ECO:0007669"/>
    <property type="project" value="TreeGrafter"/>
</dbReference>
<evidence type="ECO:0000256" key="5">
    <source>
        <dbReference type="ARBA" id="ARBA00022660"/>
    </source>
</evidence>
<dbReference type="InterPro" id="IPR008972">
    <property type="entry name" value="Cupredoxin"/>
</dbReference>
<evidence type="ECO:0000256" key="3">
    <source>
        <dbReference type="ARBA" id="ARBA00022448"/>
    </source>
</evidence>
<dbReference type="EMBL" id="CP011125">
    <property type="protein sequence ID" value="AKF06458.1"/>
    <property type="molecule type" value="Genomic_DNA"/>
</dbReference>